<name>A0A517QFI5_9PLAN</name>
<reference evidence="1 2" key="1">
    <citation type="submission" date="2019-03" db="EMBL/GenBank/DDBJ databases">
        <title>Deep-cultivation of Planctomycetes and their phenomic and genomic characterization uncovers novel biology.</title>
        <authorList>
            <person name="Wiegand S."/>
            <person name="Jogler M."/>
            <person name="Boedeker C."/>
            <person name="Pinto D."/>
            <person name="Vollmers J."/>
            <person name="Rivas-Marin E."/>
            <person name="Kohn T."/>
            <person name="Peeters S.H."/>
            <person name="Heuer A."/>
            <person name="Rast P."/>
            <person name="Oberbeckmann S."/>
            <person name="Bunk B."/>
            <person name="Jeske O."/>
            <person name="Meyerdierks A."/>
            <person name="Storesund J.E."/>
            <person name="Kallscheuer N."/>
            <person name="Luecker S."/>
            <person name="Lage O.M."/>
            <person name="Pohl T."/>
            <person name="Merkel B.J."/>
            <person name="Hornburger P."/>
            <person name="Mueller R.-W."/>
            <person name="Bruemmer F."/>
            <person name="Labrenz M."/>
            <person name="Spormann A.M."/>
            <person name="Op den Camp H."/>
            <person name="Overmann J."/>
            <person name="Amann R."/>
            <person name="Jetten M.S.M."/>
            <person name="Mascher T."/>
            <person name="Medema M.H."/>
            <person name="Devos D.P."/>
            <person name="Kaster A.-K."/>
            <person name="Ovreas L."/>
            <person name="Rohde M."/>
            <person name="Galperin M.Y."/>
            <person name="Jogler C."/>
        </authorList>
    </citation>
    <scope>NUCLEOTIDE SEQUENCE [LARGE SCALE GENOMIC DNA]</scope>
    <source>
        <strain evidence="1 2">Enr10</strain>
    </source>
</reference>
<sequence length="67" mass="8093">MNSNTDQRLKDCRVWRKQLKDWNLTILVSSPVLCKIAENEAIPISFRNKEQNWDKYSWLISLKSRRK</sequence>
<proteinExistence type="predicted"/>
<keyword evidence="2" id="KW-1185">Reference proteome</keyword>
<dbReference type="AlphaFoldDB" id="A0A517QFI5"/>
<accession>A0A517QFI5</accession>
<dbReference type="Proteomes" id="UP000315647">
    <property type="component" value="Chromosome"/>
</dbReference>
<dbReference type="EMBL" id="CP037421">
    <property type="protein sequence ID" value="QDT30408.1"/>
    <property type="molecule type" value="Genomic_DNA"/>
</dbReference>
<organism evidence="1 2">
    <name type="scientific">Gimesia panareensis</name>
    <dbReference type="NCBI Taxonomy" id="2527978"/>
    <lineage>
        <taxon>Bacteria</taxon>
        <taxon>Pseudomonadati</taxon>
        <taxon>Planctomycetota</taxon>
        <taxon>Planctomycetia</taxon>
        <taxon>Planctomycetales</taxon>
        <taxon>Planctomycetaceae</taxon>
        <taxon>Gimesia</taxon>
    </lineage>
</organism>
<evidence type="ECO:0000313" key="2">
    <source>
        <dbReference type="Proteomes" id="UP000315647"/>
    </source>
</evidence>
<gene>
    <name evidence="1" type="ORF">Enr10x_57740</name>
</gene>
<protein>
    <submittedName>
        <fullName evidence="1">Uncharacterized protein</fullName>
    </submittedName>
</protein>
<evidence type="ECO:0000313" key="1">
    <source>
        <dbReference type="EMBL" id="QDT30408.1"/>
    </source>
</evidence>